<feature type="region of interest" description="Disordered" evidence="1">
    <location>
        <begin position="134"/>
        <end position="154"/>
    </location>
</feature>
<gene>
    <name evidence="2" type="ORF">HPB48_013128</name>
</gene>
<comment type="caution">
    <text evidence="2">The sequence shown here is derived from an EMBL/GenBank/DDBJ whole genome shotgun (WGS) entry which is preliminary data.</text>
</comment>
<dbReference type="AlphaFoldDB" id="A0A9J6H6Q3"/>
<keyword evidence="3" id="KW-1185">Reference proteome</keyword>
<organism evidence="2 3">
    <name type="scientific">Haemaphysalis longicornis</name>
    <name type="common">Bush tick</name>
    <dbReference type="NCBI Taxonomy" id="44386"/>
    <lineage>
        <taxon>Eukaryota</taxon>
        <taxon>Metazoa</taxon>
        <taxon>Ecdysozoa</taxon>
        <taxon>Arthropoda</taxon>
        <taxon>Chelicerata</taxon>
        <taxon>Arachnida</taxon>
        <taxon>Acari</taxon>
        <taxon>Parasitiformes</taxon>
        <taxon>Ixodida</taxon>
        <taxon>Ixodoidea</taxon>
        <taxon>Ixodidae</taxon>
        <taxon>Haemaphysalinae</taxon>
        <taxon>Haemaphysalis</taxon>
    </lineage>
</organism>
<name>A0A9J6H6Q3_HAELO</name>
<dbReference type="OMA" id="FRPCEEL"/>
<sequence>MGMPVKQPLPLCPTRWTARVRAMKRFLESYGRVQVTLTEIFRVKGIQDDRIAALQGYLKRLQRFETMFYLIASIKVFRPCEELARALQSSSCSAAAASNSVDVLQSTRRNLLSNDAFDKIFLLASAKPNMLNLKFPSETRKKRPPKRLESTSHPDSLASLELDIRAEEGFLCAARYFDGGSQQDI</sequence>
<proteinExistence type="predicted"/>
<evidence type="ECO:0000313" key="3">
    <source>
        <dbReference type="Proteomes" id="UP000821853"/>
    </source>
</evidence>
<evidence type="ECO:0000313" key="2">
    <source>
        <dbReference type="EMBL" id="KAH9382527.1"/>
    </source>
</evidence>
<accession>A0A9J6H6Q3</accession>
<evidence type="ECO:0000256" key="1">
    <source>
        <dbReference type="SAM" id="MobiDB-lite"/>
    </source>
</evidence>
<dbReference type="VEuPathDB" id="VectorBase:HLOH_050402"/>
<dbReference type="EMBL" id="JABSTR010000011">
    <property type="protein sequence ID" value="KAH9382527.1"/>
    <property type="molecule type" value="Genomic_DNA"/>
</dbReference>
<protein>
    <submittedName>
        <fullName evidence="2">Uncharacterized protein</fullName>
    </submittedName>
</protein>
<reference evidence="2 3" key="1">
    <citation type="journal article" date="2020" name="Cell">
        <title>Large-Scale Comparative Analyses of Tick Genomes Elucidate Their Genetic Diversity and Vector Capacities.</title>
        <authorList>
            <consortium name="Tick Genome and Microbiome Consortium (TIGMIC)"/>
            <person name="Jia N."/>
            <person name="Wang J."/>
            <person name="Shi W."/>
            <person name="Du L."/>
            <person name="Sun Y."/>
            <person name="Zhan W."/>
            <person name="Jiang J.F."/>
            <person name="Wang Q."/>
            <person name="Zhang B."/>
            <person name="Ji P."/>
            <person name="Bell-Sakyi L."/>
            <person name="Cui X.M."/>
            <person name="Yuan T.T."/>
            <person name="Jiang B.G."/>
            <person name="Yang W.F."/>
            <person name="Lam T.T."/>
            <person name="Chang Q.C."/>
            <person name="Ding S.J."/>
            <person name="Wang X.J."/>
            <person name="Zhu J.G."/>
            <person name="Ruan X.D."/>
            <person name="Zhao L."/>
            <person name="Wei J.T."/>
            <person name="Ye R.Z."/>
            <person name="Que T.C."/>
            <person name="Du C.H."/>
            <person name="Zhou Y.H."/>
            <person name="Cheng J.X."/>
            <person name="Dai P.F."/>
            <person name="Guo W.B."/>
            <person name="Han X.H."/>
            <person name="Huang E.J."/>
            <person name="Li L.F."/>
            <person name="Wei W."/>
            <person name="Gao Y.C."/>
            <person name="Liu J.Z."/>
            <person name="Shao H.Z."/>
            <person name="Wang X."/>
            <person name="Wang C.C."/>
            <person name="Yang T.C."/>
            <person name="Huo Q.B."/>
            <person name="Li W."/>
            <person name="Chen H.Y."/>
            <person name="Chen S.E."/>
            <person name="Zhou L.G."/>
            <person name="Ni X.B."/>
            <person name="Tian J.H."/>
            <person name="Sheng Y."/>
            <person name="Liu T."/>
            <person name="Pan Y.S."/>
            <person name="Xia L.Y."/>
            <person name="Li J."/>
            <person name="Zhao F."/>
            <person name="Cao W.C."/>
        </authorList>
    </citation>
    <scope>NUCLEOTIDE SEQUENCE [LARGE SCALE GENOMIC DNA]</scope>
    <source>
        <strain evidence="2">HaeL-2018</strain>
    </source>
</reference>
<dbReference type="Proteomes" id="UP000821853">
    <property type="component" value="Chromosome 9"/>
</dbReference>